<accession>A0ABM7PSL4</accession>
<feature type="transmembrane region" description="Helical" evidence="1">
    <location>
        <begin position="235"/>
        <end position="253"/>
    </location>
</feature>
<feature type="transmembrane region" description="Helical" evidence="1">
    <location>
        <begin position="366"/>
        <end position="383"/>
    </location>
</feature>
<feature type="transmembrane region" description="Helical" evidence="1">
    <location>
        <begin position="298"/>
        <end position="319"/>
    </location>
</feature>
<evidence type="ECO:0000313" key="3">
    <source>
        <dbReference type="EMBL" id="BCT75215.1"/>
    </source>
</evidence>
<reference evidence="3 4" key="1">
    <citation type="journal article" date="2021" name="J. Biosci. Bioeng.">
        <title>Identification and characterization of a chc gene cluster responsible for the aromatization pathway of cyclohexanecarboxylate degradation in Sinomonas cyclohexanicum ATCC 51369.</title>
        <authorList>
            <person name="Yamamoto T."/>
            <person name="Hasegawa Y."/>
            <person name="Lau P.C.K."/>
            <person name="Iwaki H."/>
        </authorList>
    </citation>
    <scope>NUCLEOTIDE SEQUENCE [LARGE SCALE GENOMIC DNA]</scope>
    <source>
        <strain evidence="3 4">ATCC 51369</strain>
    </source>
</reference>
<dbReference type="EMBL" id="AP024525">
    <property type="protein sequence ID" value="BCT75215.1"/>
    <property type="molecule type" value="Genomic_DNA"/>
</dbReference>
<feature type="domain" description="Acyltransferase 3" evidence="2">
    <location>
        <begin position="20"/>
        <end position="380"/>
    </location>
</feature>
<feature type="transmembrane region" description="Helical" evidence="1">
    <location>
        <begin position="260"/>
        <end position="278"/>
    </location>
</feature>
<dbReference type="InterPro" id="IPR002656">
    <property type="entry name" value="Acyl_transf_3_dom"/>
</dbReference>
<dbReference type="Proteomes" id="UP001319861">
    <property type="component" value="Chromosome"/>
</dbReference>
<evidence type="ECO:0000259" key="2">
    <source>
        <dbReference type="Pfam" id="PF01757"/>
    </source>
</evidence>
<dbReference type="Pfam" id="PF01757">
    <property type="entry name" value="Acyl_transf_3"/>
    <property type="match status" value="1"/>
</dbReference>
<keyword evidence="1" id="KW-0812">Transmembrane</keyword>
<gene>
    <name evidence="3" type="ORF">SCMU_10570</name>
</gene>
<keyword evidence="1" id="KW-0472">Membrane</keyword>
<sequence length="415" mass="44858">MTGAPDLGRPGAGAGSPRVVYLDVLRVLIVGMVIVHHAAQPYGPTGGFWPVRDTAQSDWFRPFYTVNAAVGLGLLFLIAGFFTLRSLDRKGPRRFLRERWTRIGVPLVFFIVAVNIPVIYLVSDRPDLGAFFASLYGGSWQAAYLHLWFLGHLLLYSLVYVLVSLLAARRAGGRGVPDRPPGRIARRLARPPGHGAILAFVAMLVVVTWVIRWWYPVDAWVALFFVMPGEPANMAQYVSLFILGTLAYRNAWFQRIPRQTGVVWLVVGFLAAAAIYSFQSLGLWDALTATGGVDWRSAVRVTLEILVCAGLSVGLVVVLRDAFNREGQLIGAMANASYAAYILHVFIVVALQAAILQLAWPAGAKFTAVAVLGLVLCFGAAHLSGKVPGLRLLLGTTPSRAGPSASDLGHTSGLA</sequence>
<proteinExistence type="predicted"/>
<feature type="transmembrane region" description="Helical" evidence="1">
    <location>
        <begin position="59"/>
        <end position="82"/>
    </location>
</feature>
<dbReference type="PANTHER" id="PTHR36927">
    <property type="entry name" value="BLR4337 PROTEIN"/>
    <property type="match status" value="1"/>
</dbReference>
<dbReference type="InterPro" id="IPR050623">
    <property type="entry name" value="Glucan_succinyl_AcylTrfase"/>
</dbReference>
<feature type="transmembrane region" description="Helical" evidence="1">
    <location>
        <begin position="196"/>
        <end position="215"/>
    </location>
</feature>
<dbReference type="PANTHER" id="PTHR36927:SF1">
    <property type="entry name" value="MDO-LIKE PROTEIN"/>
    <property type="match status" value="1"/>
</dbReference>
<name>A0ABM7PSL4_SINCY</name>
<keyword evidence="1" id="KW-1133">Transmembrane helix</keyword>
<feature type="transmembrane region" description="Helical" evidence="1">
    <location>
        <begin position="103"/>
        <end position="123"/>
    </location>
</feature>
<feature type="transmembrane region" description="Helical" evidence="1">
    <location>
        <begin position="143"/>
        <end position="168"/>
    </location>
</feature>
<dbReference type="RefSeq" id="WP_229231980.1">
    <property type="nucleotide sequence ID" value="NZ_AP024525.1"/>
</dbReference>
<feature type="transmembrane region" description="Helical" evidence="1">
    <location>
        <begin position="20"/>
        <end position="39"/>
    </location>
</feature>
<evidence type="ECO:0000256" key="1">
    <source>
        <dbReference type="SAM" id="Phobius"/>
    </source>
</evidence>
<feature type="transmembrane region" description="Helical" evidence="1">
    <location>
        <begin position="340"/>
        <end position="360"/>
    </location>
</feature>
<protein>
    <recommendedName>
        <fullName evidence="2">Acyltransferase 3 domain-containing protein</fullName>
    </recommendedName>
</protein>
<keyword evidence="4" id="KW-1185">Reference proteome</keyword>
<evidence type="ECO:0000313" key="4">
    <source>
        <dbReference type="Proteomes" id="UP001319861"/>
    </source>
</evidence>
<organism evidence="3 4">
    <name type="scientific">Sinomonas cyclohexanicum</name>
    <name type="common">Corynebacterium cyclohexanicum</name>
    <dbReference type="NCBI Taxonomy" id="322009"/>
    <lineage>
        <taxon>Bacteria</taxon>
        <taxon>Bacillati</taxon>
        <taxon>Actinomycetota</taxon>
        <taxon>Actinomycetes</taxon>
        <taxon>Micrococcales</taxon>
        <taxon>Micrococcaceae</taxon>
        <taxon>Sinomonas</taxon>
    </lineage>
</organism>